<gene>
    <name evidence="2" type="ORF">IV203_026426</name>
</gene>
<name>A0A9K3LLN4_9STRA</name>
<dbReference type="PANTHER" id="PTHR43094">
    <property type="entry name" value="AMINOTRANSFERASE"/>
    <property type="match status" value="1"/>
</dbReference>
<evidence type="ECO:0000313" key="3">
    <source>
        <dbReference type="Proteomes" id="UP000693970"/>
    </source>
</evidence>
<comment type="caution">
    <text evidence="2">The sequence shown here is derived from an EMBL/GenBank/DDBJ whole genome shotgun (WGS) entry which is preliminary data.</text>
</comment>
<dbReference type="GO" id="GO:0030170">
    <property type="term" value="F:pyridoxal phosphate binding"/>
    <property type="evidence" value="ECO:0007669"/>
    <property type="project" value="InterPro"/>
</dbReference>
<keyword evidence="2" id="KW-0032">Aminotransferase</keyword>
<reference evidence="2" key="1">
    <citation type="journal article" date="2021" name="Sci. Rep.">
        <title>Diploid genomic architecture of Nitzschia inconspicua, an elite biomass production diatom.</title>
        <authorList>
            <person name="Oliver A."/>
            <person name="Podell S."/>
            <person name="Pinowska A."/>
            <person name="Traller J.C."/>
            <person name="Smith S.R."/>
            <person name="McClure R."/>
            <person name="Beliaev A."/>
            <person name="Bohutskyi P."/>
            <person name="Hill E.A."/>
            <person name="Rabines A."/>
            <person name="Zheng H."/>
            <person name="Allen L.Z."/>
            <person name="Kuo A."/>
            <person name="Grigoriev I.V."/>
            <person name="Allen A.E."/>
            <person name="Hazlebeck D."/>
            <person name="Allen E.E."/>
        </authorList>
    </citation>
    <scope>NUCLEOTIDE SEQUENCE</scope>
    <source>
        <strain evidence="2">Hildebrandi</strain>
    </source>
</reference>
<dbReference type="AlphaFoldDB" id="A0A9K3LLN4"/>
<dbReference type="CDD" id="cd00610">
    <property type="entry name" value="OAT_like"/>
    <property type="match status" value="1"/>
</dbReference>
<dbReference type="Proteomes" id="UP000693970">
    <property type="component" value="Unassembled WGS sequence"/>
</dbReference>
<accession>A0A9K3LLN4</accession>
<dbReference type="EMBL" id="JAGRRH010000010">
    <property type="protein sequence ID" value="KAG7363066.1"/>
    <property type="molecule type" value="Genomic_DNA"/>
</dbReference>
<dbReference type="InterPro" id="IPR049704">
    <property type="entry name" value="Aminotrans_3_PPA_site"/>
</dbReference>
<protein>
    <submittedName>
        <fullName evidence="2">Aminotransferase</fullName>
    </submittedName>
</protein>
<keyword evidence="3" id="KW-1185">Reference proteome</keyword>
<reference evidence="2" key="2">
    <citation type="submission" date="2021-04" db="EMBL/GenBank/DDBJ databases">
        <authorList>
            <person name="Podell S."/>
        </authorList>
    </citation>
    <scope>NUCLEOTIDE SEQUENCE</scope>
    <source>
        <strain evidence="2">Hildebrandi</strain>
    </source>
</reference>
<dbReference type="GO" id="GO:0008483">
    <property type="term" value="F:transaminase activity"/>
    <property type="evidence" value="ECO:0007669"/>
    <property type="project" value="UniProtKB-KW"/>
</dbReference>
<dbReference type="PROSITE" id="PS00600">
    <property type="entry name" value="AA_TRANSFER_CLASS_3"/>
    <property type="match status" value="1"/>
</dbReference>
<dbReference type="PANTHER" id="PTHR43094:SF1">
    <property type="entry name" value="AMINOTRANSFERASE CLASS-III"/>
    <property type="match status" value="1"/>
</dbReference>
<proteinExistence type="inferred from homology"/>
<evidence type="ECO:0000313" key="2">
    <source>
        <dbReference type="EMBL" id="KAG7363066.1"/>
    </source>
</evidence>
<dbReference type="InterPro" id="IPR005814">
    <property type="entry name" value="Aminotrans_3"/>
</dbReference>
<keyword evidence="2" id="KW-0808">Transferase</keyword>
<sequence length="697" mass="77992">MDDMETRKLQQKESVYRKLYSSILQKHKGVLQQPEQPSSLSDVDDNVFDAEQQLLNRIFQTEVQNLLLGVGTTAFSFALLRTAKTRAMASVFGEAKAKALVEANVRAKQVGTEGIQNRVAFFVESMFSVWVGYRSYDYASHHRSDASWDAVAEIPLCQGRSRISEALCPEWIETTKTQVPGPFWEALKSGKLRDQRFGRFNLIRSDSEFCRAFPASVAAGDLHTPHKSPALTKVLDNRSAFKLDPKHEQPMGTWTSEEIRDAVDEHVMLTWAPGKARHNVPIITHGEGVYVFDDKGKKYLDWTSQAVCSNIGYTVPDNVVEGTVRQMKELPFIYGGLGITEVRARLASLVSDILPGDLTGMVFPSSGSEANEAAIMCARRYTGKFKVINWYRSYHGGTTNSQQATGDFRRWFGGDNVPGFVKAFAPYPLFWDYAGDNEAERTQMALNMLEEQILNEGPDTIALIQFESVIRGGGVIMPPPGYMQGVRAICDKYDILMHCDEVMVGFGRTGKLFGFQNYEGVIPDIVTAAKGITSAILPLSMMACRKHIMDGFEDKPLGWGSTYQAHPVAMACAYENLKYMIKEDILGHVQELEPVFEDCMRTLTESHPSIKQYRHVGMFGCFDAHLPNGENPQLQHTAVHEAFVKYRMAYTENGLIGLLRAPHLHVAPPLTITKDELLDGFDRQDRALYALDEGLGY</sequence>
<evidence type="ECO:0000256" key="1">
    <source>
        <dbReference type="ARBA" id="ARBA00008954"/>
    </source>
</evidence>
<comment type="similarity">
    <text evidence="1">Belongs to the class-III pyridoxal-phosphate-dependent aminotransferase family.</text>
</comment>
<dbReference type="GO" id="GO:0005829">
    <property type="term" value="C:cytosol"/>
    <property type="evidence" value="ECO:0007669"/>
    <property type="project" value="TreeGrafter"/>
</dbReference>
<dbReference type="Pfam" id="PF00202">
    <property type="entry name" value="Aminotran_3"/>
    <property type="match status" value="1"/>
</dbReference>
<organism evidence="2 3">
    <name type="scientific">Nitzschia inconspicua</name>
    <dbReference type="NCBI Taxonomy" id="303405"/>
    <lineage>
        <taxon>Eukaryota</taxon>
        <taxon>Sar</taxon>
        <taxon>Stramenopiles</taxon>
        <taxon>Ochrophyta</taxon>
        <taxon>Bacillariophyta</taxon>
        <taxon>Bacillariophyceae</taxon>
        <taxon>Bacillariophycidae</taxon>
        <taxon>Bacillariales</taxon>
        <taxon>Bacillariaceae</taxon>
        <taxon>Nitzschia</taxon>
    </lineage>
</organism>
<dbReference type="OrthoDB" id="5419315at2759"/>